<reference evidence="7" key="1">
    <citation type="submission" date="2012-12" db="EMBL/GenBank/DDBJ databases">
        <authorList>
            <person name="Hellsten U."/>
            <person name="Grimwood J."/>
            <person name="Chapman J.A."/>
            <person name="Shapiro H."/>
            <person name="Aerts A."/>
            <person name="Otillar R.P."/>
            <person name="Terry A.Y."/>
            <person name="Boore J.L."/>
            <person name="Simakov O."/>
            <person name="Marletaz F."/>
            <person name="Cho S.-J."/>
            <person name="Edsinger-Gonzales E."/>
            <person name="Havlak P."/>
            <person name="Kuo D.-H."/>
            <person name="Larsson T."/>
            <person name="Lv J."/>
            <person name="Arendt D."/>
            <person name="Savage R."/>
            <person name="Osoegawa K."/>
            <person name="de Jong P."/>
            <person name="Lindberg D.R."/>
            <person name="Seaver E.C."/>
            <person name="Weisblat D.A."/>
            <person name="Putnam N.H."/>
            <person name="Grigoriev I.V."/>
            <person name="Rokhsar D.S."/>
        </authorList>
    </citation>
    <scope>NUCLEOTIDE SEQUENCE</scope>
    <source>
        <strain evidence="7">I ESC-2004</strain>
    </source>
</reference>
<gene>
    <name evidence="5" type="ORF">CAPTEDRAFT_162895</name>
</gene>
<accession>R7UTU9</accession>
<keyword evidence="2 3" id="KW-0040">ANK repeat</keyword>
<feature type="domain" description="SOCS box" evidence="4">
    <location>
        <begin position="154"/>
        <end position="192"/>
    </location>
</feature>
<dbReference type="PRINTS" id="PR01415">
    <property type="entry name" value="ANKYRIN"/>
</dbReference>
<feature type="repeat" description="ANK" evidence="3">
    <location>
        <begin position="32"/>
        <end position="64"/>
    </location>
</feature>
<dbReference type="Pfam" id="PF13637">
    <property type="entry name" value="Ank_4"/>
    <property type="match status" value="1"/>
</dbReference>
<dbReference type="InterPro" id="IPR001496">
    <property type="entry name" value="SOCS_box"/>
</dbReference>
<dbReference type="Pfam" id="PF07525">
    <property type="entry name" value="SOCS_box"/>
    <property type="match status" value="1"/>
</dbReference>
<dbReference type="AlphaFoldDB" id="R7UTU9"/>
<evidence type="ECO:0000313" key="7">
    <source>
        <dbReference type="Proteomes" id="UP000014760"/>
    </source>
</evidence>
<sequence>MSLLSLAVVNNQEEIVKTLLNKGADMDKANNNDDTPLHLAAQLGLSEIAATLISADCNINLYNGLRQSPLAVAVAAGQTAIVTLLIDAGADLDALDGERRTPLIVAAQLQYLDIVKLLIMGGEDLMFRTQYAQDANLSDAVLAKHAAVFTTVLSTPRGLQLECRGVIRETLGSQLLANVQLLPLPSRLKDFILMHKELCMEPL</sequence>
<evidence type="ECO:0000313" key="6">
    <source>
        <dbReference type="EnsemblMetazoa" id="CapteP162895"/>
    </source>
</evidence>
<dbReference type="PANTHER" id="PTHR24171">
    <property type="entry name" value="ANKYRIN REPEAT DOMAIN-CONTAINING PROTEIN 39-RELATED"/>
    <property type="match status" value="1"/>
</dbReference>
<dbReference type="SMART" id="SM00248">
    <property type="entry name" value="ANK"/>
    <property type="match status" value="4"/>
</dbReference>
<evidence type="ECO:0000256" key="1">
    <source>
        <dbReference type="ARBA" id="ARBA00022737"/>
    </source>
</evidence>
<dbReference type="OrthoDB" id="194358at2759"/>
<organism evidence="5">
    <name type="scientific">Capitella teleta</name>
    <name type="common">Polychaete worm</name>
    <dbReference type="NCBI Taxonomy" id="283909"/>
    <lineage>
        <taxon>Eukaryota</taxon>
        <taxon>Metazoa</taxon>
        <taxon>Spiralia</taxon>
        <taxon>Lophotrochozoa</taxon>
        <taxon>Annelida</taxon>
        <taxon>Polychaeta</taxon>
        <taxon>Sedentaria</taxon>
        <taxon>Scolecida</taxon>
        <taxon>Capitellidae</taxon>
        <taxon>Capitella</taxon>
    </lineage>
</organism>
<dbReference type="PROSITE" id="PS50225">
    <property type="entry name" value="SOCS"/>
    <property type="match status" value="1"/>
</dbReference>
<dbReference type="PROSITE" id="PS50088">
    <property type="entry name" value="ANK_REPEAT"/>
    <property type="match status" value="4"/>
</dbReference>
<dbReference type="Pfam" id="PF12796">
    <property type="entry name" value="Ank_2"/>
    <property type="match status" value="1"/>
</dbReference>
<reference evidence="6" key="3">
    <citation type="submission" date="2015-06" db="UniProtKB">
        <authorList>
            <consortium name="EnsemblMetazoa"/>
        </authorList>
    </citation>
    <scope>IDENTIFICATION</scope>
</reference>
<dbReference type="Proteomes" id="UP000014760">
    <property type="component" value="Unassembled WGS sequence"/>
</dbReference>
<evidence type="ECO:0000259" key="4">
    <source>
        <dbReference type="PROSITE" id="PS50225"/>
    </source>
</evidence>
<evidence type="ECO:0000256" key="3">
    <source>
        <dbReference type="PROSITE-ProRule" id="PRU00023"/>
    </source>
</evidence>
<dbReference type="InterPro" id="IPR036770">
    <property type="entry name" value="Ankyrin_rpt-contain_sf"/>
</dbReference>
<dbReference type="CDD" id="cd03716">
    <property type="entry name" value="SOCS_ASB_like"/>
    <property type="match status" value="1"/>
</dbReference>
<dbReference type="STRING" id="283909.R7UTU9"/>
<dbReference type="PROSITE" id="PS50297">
    <property type="entry name" value="ANK_REP_REGION"/>
    <property type="match status" value="3"/>
</dbReference>
<dbReference type="InterPro" id="IPR002110">
    <property type="entry name" value="Ankyrin_rpt"/>
</dbReference>
<dbReference type="EMBL" id="KB298168">
    <property type="protein sequence ID" value="ELU09548.1"/>
    <property type="molecule type" value="Genomic_DNA"/>
</dbReference>
<dbReference type="EMBL" id="AMQN01006347">
    <property type="status" value="NOT_ANNOTATED_CDS"/>
    <property type="molecule type" value="Genomic_DNA"/>
</dbReference>
<dbReference type="GO" id="GO:0035556">
    <property type="term" value="P:intracellular signal transduction"/>
    <property type="evidence" value="ECO:0007669"/>
    <property type="project" value="InterPro"/>
</dbReference>
<dbReference type="SMART" id="SM00969">
    <property type="entry name" value="SOCS_box"/>
    <property type="match status" value="1"/>
</dbReference>
<dbReference type="PANTHER" id="PTHR24171:SF9">
    <property type="entry name" value="ANKYRIN REPEAT DOMAIN-CONTAINING PROTEIN 39"/>
    <property type="match status" value="1"/>
</dbReference>
<dbReference type="SUPFAM" id="SSF48403">
    <property type="entry name" value="Ankyrin repeat"/>
    <property type="match status" value="1"/>
</dbReference>
<dbReference type="HOGENOM" id="CLU_1350035_0_0_1"/>
<feature type="repeat" description="ANK" evidence="3">
    <location>
        <begin position="98"/>
        <end position="130"/>
    </location>
</feature>
<dbReference type="SUPFAM" id="SSF158235">
    <property type="entry name" value="SOCS box-like"/>
    <property type="match status" value="1"/>
</dbReference>
<dbReference type="Gene3D" id="1.10.750.20">
    <property type="entry name" value="SOCS box"/>
    <property type="match status" value="1"/>
</dbReference>
<keyword evidence="1" id="KW-0677">Repeat</keyword>
<feature type="repeat" description="ANK" evidence="3">
    <location>
        <begin position="65"/>
        <end position="97"/>
    </location>
</feature>
<dbReference type="EnsemblMetazoa" id="CapteT162895">
    <property type="protein sequence ID" value="CapteP162895"/>
    <property type="gene ID" value="CapteG162895"/>
</dbReference>
<proteinExistence type="predicted"/>
<reference evidence="5 7" key="2">
    <citation type="journal article" date="2013" name="Nature">
        <title>Insights into bilaterian evolution from three spiralian genomes.</title>
        <authorList>
            <person name="Simakov O."/>
            <person name="Marletaz F."/>
            <person name="Cho S.J."/>
            <person name="Edsinger-Gonzales E."/>
            <person name="Havlak P."/>
            <person name="Hellsten U."/>
            <person name="Kuo D.H."/>
            <person name="Larsson T."/>
            <person name="Lv J."/>
            <person name="Arendt D."/>
            <person name="Savage R."/>
            <person name="Osoegawa K."/>
            <person name="de Jong P."/>
            <person name="Grimwood J."/>
            <person name="Chapman J.A."/>
            <person name="Shapiro H."/>
            <person name="Aerts A."/>
            <person name="Otillar R.P."/>
            <person name="Terry A.Y."/>
            <person name="Boore J.L."/>
            <person name="Grigoriev I.V."/>
            <person name="Lindberg D.R."/>
            <person name="Seaver E.C."/>
            <person name="Weisblat D.A."/>
            <person name="Putnam N.H."/>
            <person name="Rokhsar D.S."/>
        </authorList>
    </citation>
    <scope>NUCLEOTIDE SEQUENCE</scope>
    <source>
        <strain evidence="5 7">I ESC-2004</strain>
    </source>
</reference>
<name>R7UTU9_CAPTE</name>
<feature type="repeat" description="ANK" evidence="3">
    <location>
        <begin position="1"/>
        <end position="31"/>
    </location>
</feature>
<evidence type="ECO:0000256" key="2">
    <source>
        <dbReference type="ARBA" id="ARBA00023043"/>
    </source>
</evidence>
<evidence type="ECO:0000313" key="5">
    <source>
        <dbReference type="EMBL" id="ELU09548.1"/>
    </source>
</evidence>
<dbReference type="Gene3D" id="1.25.40.20">
    <property type="entry name" value="Ankyrin repeat-containing domain"/>
    <property type="match status" value="2"/>
</dbReference>
<keyword evidence="7" id="KW-1185">Reference proteome</keyword>
<dbReference type="InterPro" id="IPR036036">
    <property type="entry name" value="SOCS_box-like_dom_sf"/>
</dbReference>
<protein>
    <recommendedName>
        <fullName evidence="4">SOCS box domain-containing protein</fullName>
    </recommendedName>
</protein>